<organism evidence="2 3">
    <name type="scientific">Aspergillus hiratsukae</name>
    <dbReference type="NCBI Taxonomy" id="1194566"/>
    <lineage>
        <taxon>Eukaryota</taxon>
        <taxon>Fungi</taxon>
        <taxon>Dikarya</taxon>
        <taxon>Ascomycota</taxon>
        <taxon>Pezizomycotina</taxon>
        <taxon>Eurotiomycetes</taxon>
        <taxon>Eurotiomycetidae</taxon>
        <taxon>Eurotiales</taxon>
        <taxon>Aspergillaceae</taxon>
        <taxon>Aspergillus</taxon>
        <taxon>Aspergillus subgen. Fumigati</taxon>
    </lineage>
</organism>
<evidence type="ECO:0000256" key="1">
    <source>
        <dbReference type="SAM" id="MobiDB-lite"/>
    </source>
</evidence>
<proteinExistence type="predicted"/>
<feature type="compositionally biased region" description="Polar residues" evidence="1">
    <location>
        <begin position="15"/>
        <end position="37"/>
    </location>
</feature>
<reference evidence="2" key="1">
    <citation type="submission" date="2020-06" db="EMBL/GenBank/DDBJ databases">
        <title>Draft genome sequences of strains closely related to Aspergillus parafelis and Aspergillus hiratsukae.</title>
        <authorList>
            <person name="Dos Santos R.A.C."/>
            <person name="Rivero-Menendez O."/>
            <person name="Steenwyk J.L."/>
            <person name="Mead M.E."/>
            <person name="Goldman G.H."/>
            <person name="Alastruey-Izquierdo A."/>
            <person name="Rokas A."/>
        </authorList>
    </citation>
    <scope>NUCLEOTIDE SEQUENCE</scope>
    <source>
        <strain evidence="2">CNM-CM6106</strain>
    </source>
</reference>
<sequence length="155" mass="16863">MSQPNAQSKEKEIATYQSHRPSSTLLIASKRPLTTPSRLPRTINPSVHPASVTIKPSPSLSSAATATAASTATGTSDRSKAYTVEVDLSQPPQPFLDPAVWERMKATGRDALAGPSAEREEGEEERRRRREREAEFGQMAVRGRLGGVGIGRQRR</sequence>
<name>A0A8H6QBP3_9EURO</name>
<evidence type="ECO:0000313" key="3">
    <source>
        <dbReference type="Proteomes" id="UP000662466"/>
    </source>
</evidence>
<feature type="compositionally biased region" description="Gly residues" evidence="1">
    <location>
        <begin position="144"/>
        <end position="155"/>
    </location>
</feature>
<feature type="region of interest" description="Disordered" evidence="1">
    <location>
        <begin position="1"/>
        <end position="78"/>
    </location>
</feature>
<comment type="caution">
    <text evidence="2">The sequence shown here is derived from an EMBL/GenBank/DDBJ whole genome shotgun (WGS) entry which is preliminary data.</text>
</comment>
<accession>A0A8H6QBP3</accession>
<dbReference type="EMBL" id="JACBAF010002002">
    <property type="protein sequence ID" value="KAF7170156.1"/>
    <property type="molecule type" value="Genomic_DNA"/>
</dbReference>
<feature type="compositionally biased region" description="Low complexity" evidence="1">
    <location>
        <begin position="57"/>
        <end position="76"/>
    </location>
</feature>
<dbReference type="AlphaFoldDB" id="A0A8H6QBP3"/>
<feature type="region of interest" description="Disordered" evidence="1">
    <location>
        <begin position="106"/>
        <end position="155"/>
    </location>
</feature>
<gene>
    <name evidence="2" type="ORF">CNMCM6106_004940</name>
</gene>
<protein>
    <submittedName>
        <fullName evidence="2">Uncharacterized protein</fullName>
    </submittedName>
</protein>
<dbReference type="Proteomes" id="UP000662466">
    <property type="component" value="Unassembled WGS sequence"/>
</dbReference>
<evidence type="ECO:0000313" key="2">
    <source>
        <dbReference type="EMBL" id="KAF7170156.1"/>
    </source>
</evidence>